<accession>U6KZ85</accession>
<feature type="region of interest" description="Disordered" evidence="2">
    <location>
        <begin position="1191"/>
        <end position="1214"/>
    </location>
</feature>
<feature type="region of interest" description="Disordered" evidence="2">
    <location>
        <begin position="8"/>
        <end position="27"/>
    </location>
</feature>
<proteinExistence type="inferred from homology"/>
<name>U6KZ85_EIMTE</name>
<evidence type="ECO:0000259" key="3">
    <source>
        <dbReference type="Pfam" id="PF25036"/>
    </source>
</evidence>
<dbReference type="EMBL" id="HG675758">
    <property type="protein sequence ID" value="CDJ43281.1"/>
    <property type="molecule type" value="Genomic_DNA"/>
</dbReference>
<gene>
    <name evidence="4" type="ORF">ETH_00008825</name>
</gene>
<evidence type="ECO:0000256" key="2">
    <source>
        <dbReference type="SAM" id="MobiDB-lite"/>
    </source>
</evidence>
<feature type="region of interest" description="Disordered" evidence="2">
    <location>
        <begin position="1238"/>
        <end position="1267"/>
    </location>
</feature>
<dbReference type="GO" id="GO:0045053">
    <property type="term" value="P:protein retention in Golgi apparatus"/>
    <property type="evidence" value="ECO:0007669"/>
    <property type="project" value="TreeGrafter"/>
</dbReference>
<feature type="compositionally biased region" description="Polar residues" evidence="2">
    <location>
        <begin position="1127"/>
        <end position="1137"/>
    </location>
</feature>
<dbReference type="InterPro" id="IPR026847">
    <property type="entry name" value="VPS13"/>
</dbReference>
<evidence type="ECO:0000256" key="1">
    <source>
        <dbReference type="ARBA" id="ARBA00006545"/>
    </source>
</evidence>
<feature type="domain" description="Vacuolar protein sorting-associated protein 13 VPS13 adaptor binding" evidence="3">
    <location>
        <begin position="598"/>
        <end position="784"/>
    </location>
</feature>
<dbReference type="VEuPathDB" id="ToxoDB:ETH_00008825"/>
<dbReference type="GO" id="GO:0006623">
    <property type="term" value="P:protein targeting to vacuole"/>
    <property type="evidence" value="ECO:0007669"/>
    <property type="project" value="TreeGrafter"/>
</dbReference>
<dbReference type="OrthoDB" id="428159at2759"/>
<keyword evidence="5" id="KW-1185">Reference proteome</keyword>
<dbReference type="Pfam" id="PF25036">
    <property type="entry name" value="VPS13_VAB"/>
    <property type="match status" value="1"/>
</dbReference>
<feature type="region of interest" description="Disordered" evidence="2">
    <location>
        <begin position="358"/>
        <end position="384"/>
    </location>
</feature>
<feature type="compositionally biased region" description="Polar residues" evidence="2">
    <location>
        <begin position="362"/>
        <end position="380"/>
    </location>
</feature>
<feature type="region of interest" description="Disordered" evidence="2">
    <location>
        <begin position="1117"/>
        <end position="1178"/>
    </location>
</feature>
<reference evidence="4" key="1">
    <citation type="submission" date="2013-10" db="EMBL/GenBank/DDBJ databases">
        <title>Genomic analysis of the causative agents of coccidiosis in chickens.</title>
        <authorList>
            <person name="Reid A.J."/>
            <person name="Blake D."/>
            <person name="Billington K."/>
            <person name="Browne H."/>
            <person name="Dunn M."/>
            <person name="Hung S."/>
            <person name="Kawahara F."/>
            <person name="Miranda-Saavedra D."/>
            <person name="Mourier T."/>
            <person name="Nagra H."/>
            <person name="Otto T.D."/>
            <person name="Rawlings N."/>
            <person name="Sanchez A."/>
            <person name="Sanders M."/>
            <person name="Subramaniam C."/>
            <person name="Tay Y."/>
            <person name="Dear P."/>
            <person name="Doerig C."/>
            <person name="Gruber A."/>
            <person name="Parkinson J."/>
            <person name="Shirley M."/>
            <person name="Wan K.L."/>
            <person name="Berriman M."/>
            <person name="Tomley F."/>
            <person name="Pain A."/>
        </authorList>
    </citation>
    <scope>NUCLEOTIDE SEQUENCE [LARGE SCALE GENOMIC DNA]</scope>
    <source>
        <strain evidence="4">Houghton</strain>
    </source>
</reference>
<dbReference type="Proteomes" id="UP000030747">
    <property type="component" value="Unassembled WGS sequence"/>
</dbReference>
<evidence type="ECO:0000313" key="5">
    <source>
        <dbReference type="Proteomes" id="UP000030747"/>
    </source>
</evidence>
<dbReference type="PANTHER" id="PTHR16166:SF93">
    <property type="entry name" value="INTERMEMBRANE LIPID TRANSFER PROTEIN VPS13"/>
    <property type="match status" value="1"/>
</dbReference>
<organism evidence="4 5">
    <name type="scientific">Eimeria tenella</name>
    <name type="common">Coccidian parasite</name>
    <dbReference type="NCBI Taxonomy" id="5802"/>
    <lineage>
        <taxon>Eukaryota</taxon>
        <taxon>Sar</taxon>
        <taxon>Alveolata</taxon>
        <taxon>Apicomplexa</taxon>
        <taxon>Conoidasida</taxon>
        <taxon>Coccidia</taxon>
        <taxon>Eucoccidiorida</taxon>
        <taxon>Eimeriorina</taxon>
        <taxon>Eimeriidae</taxon>
        <taxon>Eimeria</taxon>
    </lineage>
</organism>
<feature type="region of interest" description="Disordered" evidence="2">
    <location>
        <begin position="240"/>
        <end position="262"/>
    </location>
</feature>
<dbReference type="InterPro" id="IPR009543">
    <property type="entry name" value="VPS13_VAB"/>
</dbReference>
<reference evidence="4" key="2">
    <citation type="submission" date="2013-10" db="EMBL/GenBank/DDBJ databases">
        <authorList>
            <person name="Aslett M."/>
        </authorList>
    </citation>
    <scope>NUCLEOTIDE SEQUENCE [LARGE SCALE GENOMIC DNA]</scope>
    <source>
        <strain evidence="4">Houghton</strain>
    </source>
</reference>
<feature type="compositionally biased region" description="Polar residues" evidence="2">
    <location>
        <begin position="1191"/>
        <end position="1203"/>
    </location>
</feature>
<dbReference type="RefSeq" id="XP_013234031.1">
    <property type="nucleotide sequence ID" value="XM_013378577.1"/>
</dbReference>
<protein>
    <recommendedName>
        <fullName evidence="3">Vacuolar protein sorting-associated protein 13 VPS13 adaptor binding domain-containing protein</fullName>
    </recommendedName>
</protein>
<dbReference type="PANTHER" id="PTHR16166">
    <property type="entry name" value="VACUOLAR PROTEIN SORTING-ASSOCIATED PROTEIN VPS13"/>
    <property type="match status" value="1"/>
</dbReference>
<dbReference type="VEuPathDB" id="ToxoDB:ETH2_1445800"/>
<feature type="compositionally biased region" description="Low complexity" evidence="2">
    <location>
        <begin position="1160"/>
        <end position="1178"/>
    </location>
</feature>
<evidence type="ECO:0000313" key="4">
    <source>
        <dbReference type="EMBL" id="CDJ43281.1"/>
    </source>
</evidence>
<dbReference type="GeneID" id="25250966"/>
<sequence length="1625" mass="179433">MHEIAYHLNSEASCGSASRSPPSPDGKAVREVIRIPACSPLFIQAHGGVGNIPVSWILPRAAVAHGLLSLGLDKLLANIFPEPHFYSVKGPQLSSSPKTAVMQEDYSYSNRPETTTSSFFWRHKNLAEQAKRATTAMTALSASVKTNGVISGTRGLQQPLSDEAQATTNLYTGITERWMDDMAVEPLLVIPSPCLIAASSTVDNYQNDKCSGVCESHKCSETLRRATAFNTEGCTVRSQKQHFLPRPNSNGQPSAPDNDADGMEAHHARACKALRLIQENRKTFAGIFFWDQSRFLSTTLFAQSYHQFYTLAVSLGAQPLLHQATLQQIALSASHSVTSYDCRPQVLEFLHTAMPAGKADADSSSETNRGKWDNSNQADTNGEDVNYPVSTAIAVTVYGQSRDLMSETDPLFFEVALNMPISLGNRLFESLRVSIIPSISYKLQRQPVSPAGIAIPDNQERLLSSTEIAAGGDIDVQCAARGFVFELETTSGEGEYRHIYVSKPLLIDYLAAAPASALDLTICFARTRILDSSGSRIQQHSAMYRHLSRHQPPEFCVQAEVVGWAQQSITSLGTASCEGASLACEHGALTNIKRHMWSTCVRTVRIFAPFWLVNRQPEALFVSYCHRPIQFMSPFDWRLLGVPSEGKAYLALGVAPDDEATNFSSHKDFSSGALAEDIRAARSRKAPVAKLCSAFRADIVGRPTAVSVPTQVPKKALFKQKGKKCLHFGVTAALAPPPFSRSRVISIHSRFVLKNCLPCDIWVRESSGSTRPLRLSPGFQIAFHPEVLGPRGEALICITKTDPVAIESLVRRAATSEVANSPRDGESKAQTIEKAVWSAQLTVARSASFQIRVKKPMQTAPNSFRITGSHAGQRLLVKEGRALSWEYHNIQVQIRSLESASFVVVFSEPAASEYLLVNNTNHIIAFAQSGLRSKSVWEILERGQQLEYAWTEPQRERKYLRFSFRDHGQKVVKTCDIARVRAHRPLTLLNSKEKIYFVTEVSGSRRRVTITHDAPQGTIDTSSAARNVWRSLQHDIFRIRRNRKKQRIGKDADTRGPGLPRKKAFLPSHVVPAEIPRQDQSFTAVSHRPSQAAVLKSQYSAESANHPCGKTEVTALATQQRTRHLENTSNRAKNSSKMTHKGTLSPKKKLRFQQMGTKESNFSVSSDSPASSGESSLASSLFEDIDGRVQTNAVDESGMPQSTEENERIRRRGKKIFHLRARSTGESSTSRGVRNAIKGTAKGRRGHGMTHEPLGSSSSSEMNQRAVPSGKSSFAEIGFYVGVFFRGVGISLVDSTPQELAFFGCTGISVELRRLHKASMQDFRMSVEVLQVDNGVPGAQHRTILRHATPEERVELHGEGSSSHTADGSVATGASEGLLHSVIKPSITWNSFEESEKKEPNFFFRLQLGGQWKEEATLLDYLDIELAPIAVHVEADTTYVLMRFLMQLLQNRTFFIVSLQERNVQLVREAAANRPDTSGYQQLRAFPEARVPIASCMKPLYIRALVIRPILLILSTRSQRVQQGHITSGHEDFIAMRQFEVVGDRMTDITNFPLKARLFVQQCVFTNGEQLAADIAYSYIQQCIWQLHKLVASIDVIGNPLRLITGVSSSLRIATAHHSEGTLIA</sequence>
<comment type="similarity">
    <text evidence="1">Belongs to the VPS13 family.</text>
</comment>
<feature type="compositionally biased region" description="Polar residues" evidence="2">
    <location>
        <begin position="10"/>
        <end position="20"/>
    </location>
</feature>